<dbReference type="PANTHER" id="PTHR47870">
    <property type="entry name" value="CYTOCHROME C-TYPE BIOGENESIS PROTEIN CCMH"/>
    <property type="match status" value="1"/>
</dbReference>
<comment type="subcellular location">
    <subcellularLocation>
        <location evidence="1">Cell envelope</location>
    </subcellularLocation>
</comment>
<name>A0A975S283_9RHOB</name>
<evidence type="ECO:0000313" key="5">
    <source>
        <dbReference type="Proteomes" id="UP000679352"/>
    </source>
</evidence>
<evidence type="ECO:0000313" key="4">
    <source>
        <dbReference type="EMBL" id="QWK90845.1"/>
    </source>
</evidence>
<evidence type="ECO:0000256" key="3">
    <source>
        <dbReference type="SAM" id="Phobius"/>
    </source>
</evidence>
<dbReference type="InterPro" id="IPR017560">
    <property type="entry name" value="Cyt_c_biogenesis_CcmI"/>
</dbReference>
<keyword evidence="2" id="KW-0201">Cytochrome c-type biogenesis</keyword>
<reference evidence="4" key="1">
    <citation type="submission" date="2021-06" db="EMBL/GenBank/DDBJ databases">
        <title>Direct submission.</title>
        <authorList>
            <person name="Lee C.-S."/>
            <person name="Jin L."/>
        </authorList>
    </citation>
    <scope>NUCLEOTIDE SEQUENCE</scope>
    <source>
        <strain evidence="4">Con5</strain>
    </source>
</reference>
<accession>A0A975S283</accession>
<dbReference type="AlphaFoldDB" id="A0A975S283"/>
<dbReference type="NCBIfam" id="TIGR03142">
    <property type="entry name" value="cytochro_ccmI"/>
    <property type="match status" value="1"/>
</dbReference>
<protein>
    <submittedName>
        <fullName evidence="4">C-type cytochrome biogenesis protein CcmI</fullName>
    </submittedName>
</protein>
<dbReference type="GO" id="GO:0017004">
    <property type="term" value="P:cytochrome complex assembly"/>
    <property type="evidence" value="ECO:0007669"/>
    <property type="project" value="UniProtKB-KW"/>
</dbReference>
<dbReference type="GO" id="GO:0005886">
    <property type="term" value="C:plasma membrane"/>
    <property type="evidence" value="ECO:0007669"/>
    <property type="project" value="TreeGrafter"/>
</dbReference>
<feature type="transmembrane region" description="Helical" evidence="3">
    <location>
        <begin position="95"/>
        <end position="114"/>
    </location>
</feature>
<keyword evidence="3" id="KW-0812">Transmembrane</keyword>
<dbReference type="KEGG" id="gfu:KM031_02720"/>
<proteinExistence type="predicted"/>
<keyword evidence="5" id="KW-1185">Reference proteome</keyword>
<evidence type="ECO:0000256" key="2">
    <source>
        <dbReference type="ARBA" id="ARBA00022748"/>
    </source>
</evidence>
<keyword evidence="3" id="KW-1133">Transmembrane helix</keyword>
<sequence>MGWFWLTAGALVLASAVALMRGLRRGRAAPAPGAQDMQVYRDQLAEIERDMARGVIAAEEAARLRTEVSRRILEADRMVQAGAGGTDRSTTGPALLLPALLVIAVLAGGAALYWRLGAPGYPDMPLAERIAMAETLRSTRPDQAKAEVGLPAAVPPEGVDAEFLALMDKLRAAVRDRPGDVQGQRLLAQNEARLGNFAAAHAAQAQVIALSGAAATAEDHAALAELLVFAAGGYVSPEAEATLTEALRRDPQNGTARYYSGLMFAQTGRPDRAFRLWRDLLESSPPDAPWVAAIRAQIGDLSVRAGVRYSPAPQPGLAGPSAADMEAAAGMATEDRAAMIEGMVAQLNDRLATEGGTAAEWAQLIGAYGVLGQTERAREIWAEAQGRFAARPEDLAVVRTAAEAAGVAP</sequence>
<dbReference type="GO" id="GO:0030313">
    <property type="term" value="C:cell envelope"/>
    <property type="evidence" value="ECO:0007669"/>
    <property type="project" value="UniProtKB-SubCell"/>
</dbReference>
<dbReference type="SUPFAM" id="SSF48452">
    <property type="entry name" value="TPR-like"/>
    <property type="match status" value="1"/>
</dbReference>
<organism evidence="4 5">
    <name type="scientific">Gemmobacter fulvus</name>
    <dbReference type="NCBI Taxonomy" id="2840474"/>
    <lineage>
        <taxon>Bacteria</taxon>
        <taxon>Pseudomonadati</taxon>
        <taxon>Pseudomonadota</taxon>
        <taxon>Alphaproteobacteria</taxon>
        <taxon>Rhodobacterales</taxon>
        <taxon>Paracoccaceae</taxon>
        <taxon>Gemmobacter</taxon>
    </lineage>
</organism>
<dbReference type="InterPro" id="IPR011990">
    <property type="entry name" value="TPR-like_helical_dom_sf"/>
</dbReference>
<dbReference type="Proteomes" id="UP000679352">
    <property type="component" value="Chromosome"/>
</dbReference>
<evidence type="ECO:0000256" key="1">
    <source>
        <dbReference type="ARBA" id="ARBA00004196"/>
    </source>
</evidence>
<dbReference type="Gene3D" id="1.25.40.10">
    <property type="entry name" value="Tetratricopeptide repeat domain"/>
    <property type="match status" value="1"/>
</dbReference>
<dbReference type="EMBL" id="CP076361">
    <property type="protein sequence ID" value="QWK90845.1"/>
    <property type="molecule type" value="Genomic_DNA"/>
</dbReference>
<dbReference type="PANTHER" id="PTHR47870:SF4">
    <property type="entry name" value="CYTOCHROME C-TYPE BIOGENESIS PROTEIN CYCH"/>
    <property type="match status" value="1"/>
</dbReference>
<dbReference type="InterPro" id="IPR051263">
    <property type="entry name" value="C-type_cytochrome_biogenesis"/>
</dbReference>
<keyword evidence="3" id="KW-0472">Membrane</keyword>
<gene>
    <name evidence="4" type="primary">ccmI</name>
    <name evidence="4" type="ORF">KM031_02720</name>
</gene>
<dbReference type="RefSeq" id="WP_215503036.1">
    <property type="nucleotide sequence ID" value="NZ_CP076361.1"/>
</dbReference>